<dbReference type="PANTHER" id="PTHR11037">
    <property type="entry name" value="TRANSCRIPTION FACTOR CP2"/>
    <property type="match status" value="1"/>
</dbReference>
<dbReference type="GO" id="GO:0005634">
    <property type="term" value="C:nucleus"/>
    <property type="evidence" value="ECO:0007669"/>
    <property type="project" value="UniProtKB-SubCell"/>
</dbReference>
<reference evidence="3 4" key="1">
    <citation type="submission" date="2013-11" db="EMBL/GenBank/DDBJ databases">
        <title>Genome sequencing of Stegodyphus mimosarum.</title>
        <authorList>
            <person name="Bechsgaard J."/>
        </authorList>
    </citation>
    <scope>NUCLEOTIDE SEQUENCE [LARGE SCALE GENOMIC DNA]</scope>
</reference>
<dbReference type="GO" id="GO:0001228">
    <property type="term" value="F:DNA-binding transcription activator activity, RNA polymerase II-specific"/>
    <property type="evidence" value="ECO:0007669"/>
    <property type="project" value="TreeGrafter"/>
</dbReference>
<dbReference type="EMBL" id="KK115172">
    <property type="protein sequence ID" value="KFM64356.1"/>
    <property type="molecule type" value="Genomic_DNA"/>
</dbReference>
<accession>A0A087TGW7</accession>
<organism evidence="3 4">
    <name type="scientific">Stegodyphus mimosarum</name>
    <name type="common">African social velvet spider</name>
    <dbReference type="NCBI Taxonomy" id="407821"/>
    <lineage>
        <taxon>Eukaryota</taxon>
        <taxon>Metazoa</taxon>
        <taxon>Ecdysozoa</taxon>
        <taxon>Arthropoda</taxon>
        <taxon>Chelicerata</taxon>
        <taxon>Arachnida</taxon>
        <taxon>Araneae</taxon>
        <taxon>Araneomorphae</taxon>
        <taxon>Entelegynae</taxon>
        <taxon>Eresoidea</taxon>
        <taxon>Eresidae</taxon>
        <taxon>Stegodyphus</taxon>
    </lineage>
</organism>
<dbReference type="Pfam" id="PF04516">
    <property type="entry name" value="CP2"/>
    <property type="match status" value="1"/>
</dbReference>
<dbReference type="OrthoDB" id="6514357at2759"/>
<evidence type="ECO:0000259" key="2">
    <source>
        <dbReference type="PROSITE" id="PS51968"/>
    </source>
</evidence>
<feature type="domain" description="Grh/CP2 DB" evidence="2">
    <location>
        <begin position="142"/>
        <end position="224"/>
    </location>
</feature>
<evidence type="ECO:0000256" key="1">
    <source>
        <dbReference type="PROSITE-ProRule" id="PRU01313"/>
    </source>
</evidence>
<protein>
    <recommendedName>
        <fullName evidence="2">Grh/CP2 DB domain-containing protein</fullName>
    </recommendedName>
</protein>
<dbReference type="STRING" id="407821.A0A087TGW7"/>
<keyword evidence="1" id="KW-0238">DNA-binding</keyword>
<dbReference type="Proteomes" id="UP000054359">
    <property type="component" value="Unassembled WGS sequence"/>
</dbReference>
<sequence length="224" mass="25135">MEPLWNIEDLDLLASDLDTSLSGLGGSTTTTFDMRDHYSLTSSFDKSLNKEKARSEQNLSSWNFSLSNVTPKPAKVVKKPCRKHDGELNKGENCMSDEASLTDALAIEGNSYPNIISAPTLSRSLSQCSLQPGFTMKEPHFVKSDFQYVLAAATSLGTKVGEETLTYLNQGQPYEIRLKKLHGISEMKGKLLKSVLHVGFQERRLQFREKLEIFAWQSQRPSER</sequence>
<feature type="non-terminal residue" evidence="3">
    <location>
        <position position="224"/>
    </location>
</feature>
<dbReference type="InterPro" id="IPR007604">
    <property type="entry name" value="CP2"/>
</dbReference>
<keyword evidence="4" id="KW-1185">Reference proteome</keyword>
<dbReference type="GO" id="GO:0000978">
    <property type="term" value="F:RNA polymerase II cis-regulatory region sequence-specific DNA binding"/>
    <property type="evidence" value="ECO:0007669"/>
    <property type="project" value="TreeGrafter"/>
</dbReference>
<gene>
    <name evidence="3" type="ORF">X975_25068</name>
</gene>
<dbReference type="PROSITE" id="PS51968">
    <property type="entry name" value="GRH_CP2_DB"/>
    <property type="match status" value="1"/>
</dbReference>
<comment type="subcellular location">
    <subcellularLocation>
        <location evidence="1">Nucleus</location>
    </subcellularLocation>
</comment>
<evidence type="ECO:0000313" key="3">
    <source>
        <dbReference type="EMBL" id="KFM64356.1"/>
    </source>
</evidence>
<evidence type="ECO:0000313" key="4">
    <source>
        <dbReference type="Proteomes" id="UP000054359"/>
    </source>
</evidence>
<name>A0A087TGW7_STEMI</name>
<dbReference type="AlphaFoldDB" id="A0A087TGW7"/>
<dbReference type="InterPro" id="IPR040167">
    <property type="entry name" value="TF_CP2-like"/>
</dbReference>
<proteinExistence type="predicted"/>
<keyword evidence="1" id="KW-0539">Nucleus</keyword>
<dbReference type="PANTHER" id="PTHR11037:SF21">
    <property type="entry name" value="GEMINI, ISOFORM C"/>
    <property type="match status" value="1"/>
</dbReference>